<name>A0AAE8MCZ9_9HYPO</name>
<proteinExistence type="predicted"/>
<accession>A0AAE8MCZ9</accession>
<comment type="caution">
    <text evidence="2">The sequence shown here is derived from an EMBL/GenBank/DDBJ whole genome shotgun (WGS) entry which is preliminary data.</text>
</comment>
<dbReference type="EMBL" id="ONZP01000245">
    <property type="protein sequence ID" value="SPJ78901.1"/>
    <property type="molecule type" value="Genomic_DNA"/>
</dbReference>
<feature type="region of interest" description="Disordered" evidence="1">
    <location>
        <begin position="1"/>
        <end position="30"/>
    </location>
</feature>
<dbReference type="Proteomes" id="UP001187734">
    <property type="component" value="Unassembled WGS sequence"/>
</dbReference>
<dbReference type="InterPro" id="IPR046670">
    <property type="entry name" value="DUF6540"/>
</dbReference>
<gene>
    <name evidence="2" type="ORF">FTOL_07292</name>
</gene>
<dbReference type="Pfam" id="PF20174">
    <property type="entry name" value="DUF6540"/>
    <property type="match status" value="1"/>
</dbReference>
<dbReference type="AlphaFoldDB" id="A0AAE8MCZ9"/>
<reference evidence="2" key="1">
    <citation type="submission" date="2018-03" db="EMBL/GenBank/DDBJ databases">
        <authorList>
            <person name="Guldener U."/>
        </authorList>
    </citation>
    <scope>NUCLEOTIDE SEQUENCE</scope>
</reference>
<organism evidence="2 3">
    <name type="scientific">Fusarium torulosum</name>
    <dbReference type="NCBI Taxonomy" id="33205"/>
    <lineage>
        <taxon>Eukaryota</taxon>
        <taxon>Fungi</taxon>
        <taxon>Dikarya</taxon>
        <taxon>Ascomycota</taxon>
        <taxon>Pezizomycotina</taxon>
        <taxon>Sordariomycetes</taxon>
        <taxon>Hypocreomycetidae</taxon>
        <taxon>Hypocreales</taxon>
        <taxon>Nectriaceae</taxon>
        <taxon>Fusarium</taxon>
    </lineage>
</organism>
<keyword evidence="3" id="KW-1185">Reference proteome</keyword>
<sequence length="200" mass="22312">MNAISQETSPPSPPPPPFFRTAPTPSRLAPPIVSENVPTEALLLELLTYNGAPFNDHWAYFLRSSYDSNIGTYIDAQGDVRNGFDLQVKRQHDVSQEAPQHSSRIPLQWIEGRFANEQTILDGEDGTGYQLKPMSEFERSILKVKAPTKTLNAVAQTGLPRKVVQRNCQTWIVESADQLVEDGILRPNVAAYLHATKQVM</sequence>
<evidence type="ECO:0000313" key="3">
    <source>
        <dbReference type="Proteomes" id="UP001187734"/>
    </source>
</evidence>
<protein>
    <submittedName>
        <fullName evidence="2">Uncharacterized protein</fullName>
    </submittedName>
</protein>
<evidence type="ECO:0000313" key="2">
    <source>
        <dbReference type="EMBL" id="SPJ78901.1"/>
    </source>
</evidence>
<evidence type="ECO:0000256" key="1">
    <source>
        <dbReference type="SAM" id="MobiDB-lite"/>
    </source>
</evidence>